<dbReference type="WormBase" id="F31B9.7">
    <property type="protein sequence ID" value="CE53237"/>
    <property type="gene ID" value="WBGene00304797"/>
</dbReference>
<sequence length="112" mass="13205">MEGRIYTQAGTVSTMSDEERQKLLKEIEMFQMIKKKREAMEKENEMLSRRCEELTMSIKCQKHQRQELMKERIELGPENGKLAKDAKIRLKAYIKLIEREEFDPSIPGPSSQ</sequence>
<dbReference type="AGR" id="WB:WBGene00304797"/>
<gene>
    <name evidence="2" type="ORF">CELE_F31B9.7</name>
    <name evidence="2 4" type="ORF">F31B9.7</name>
</gene>
<dbReference type="EMBL" id="BX284606">
    <property type="protein sequence ID" value="VTW47563.1"/>
    <property type="molecule type" value="Genomic_DNA"/>
</dbReference>
<dbReference type="PaxDb" id="6239-F31B9.2"/>
<accession>A0A4V0IJ98</accession>
<dbReference type="SMR" id="A0A4V0IJ98"/>
<dbReference type="AlphaFoldDB" id="A0A4V0IJ98"/>
<evidence type="ECO:0000256" key="1">
    <source>
        <dbReference type="SAM" id="Coils"/>
    </source>
</evidence>
<reference evidence="2 3" key="1">
    <citation type="journal article" date="1998" name="Science">
        <title>Genome sequence of the nematode C. elegans: a platform for investigating biology.</title>
        <authorList>
            <consortium name="The C. elegans sequencing consortium"/>
            <person name="Sulson J.E."/>
            <person name="Waterston R."/>
        </authorList>
    </citation>
    <scope>NUCLEOTIDE SEQUENCE [LARGE SCALE GENOMIC DNA]</scope>
    <source>
        <strain evidence="2 3">Bristol N2</strain>
    </source>
</reference>
<organism evidence="2 3">
    <name type="scientific">Caenorhabditis elegans</name>
    <dbReference type="NCBI Taxonomy" id="6239"/>
    <lineage>
        <taxon>Eukaryota</taxon>
        <taxon>Metazoa</taxon>
        <taxon>Ecdysozoa</taxon>
        <taxon>Nematoda</taxon>
        <taxon>Chromadorea</taxon>
        <taxon>Rhabditida</taxon>
        <taxon>Rhabditina</taxon>
        <taxon>Rhabditomorpha</taxon>
        <taxon>Rhabditoidea</taxon>
        <taxon>Rhabditidae</taxon>
        <taxon>Peloderinae</taxon>
        <taxon>Caenorhabditis</taxon>
    </lineage>
</organism>
<proteinExistence type="predicted"/>
<evidence type="ECO:0000313" key="4">
    <source>
        <dbReference type="WormBase" id="F31B9.7"/>
    </source>
</evidence>
<name>A0A4V0IJ98_CAEEL</name>
<dbReference type="InParanoid" id="A0A4V0IJ98"/>
<protein>
    <submittedName>
        <fullName evidence="2">Coiled-coil domain-containing protein 152</fullName>
    </submittedName>
</protein>
<dbReference type="Proteomes" id="UP000001940">
    <property type="component" value="Chromosome X"/>
</dbReference>
<dbReference type="FunCoup" id="A0A4V0IJ98">
    <property type="interactions" value="2"/>
</dbReference>
<keyword evidence="1" id="KW-0175">Coiled coil</keyword>
<keyword evidence="3" id="KW-1185">Reference proteome</keyword>
<evidence type="ECO:0000313" key="2">
    <source>
        <dbReference type="EMBL" id="VTW47563.1"/>
    </source>
</evidence>
<feature type="coiled-coil region" evidence="1">
    <location>
        <begin position="30"/>
        <end position="71"/>
    </location>
</feature>
<evidence type="ECO:0000313" key="3">
    <source>
        <dbReference type="Proteomes" id="UP000001940"/>
    </source>
</evidence>